<evidence type="ECO:0000313" key="4">
    <source>
        <dbReference type="Proteomes" id="UP000541154"/>
    </source>
</evidence>
<dbReference type="InterPro" id="IPR054586">
    <property type="entry name" value="MACPF_1_fungal"/>
</dbReference>
<sequence length="551" mass="60894">MVPRTAVMITADRVLQLNPAEFLPQLGLRSLDVNEDGCSDETSTVQLILVLHDVDAGTSKQASVAPLDVDDLDAFKKQTLGEVRKLLIKESVLNSRQQQSAFCTNKGAEVRDKTVLSVYLGLQATENDSNPPTKTPNKEETMDKDGVETTAKDMPSANTANEFDIYLVTKPKTKREAPEKGFLTERLNVSVDNGKITIPEAKWKELESTFSKGDWQASADSYTYPSEMTEQDWNRVIRNNSLMSGNVFSIVEKKDKNKNTEGYIANVDKAPYPAFKLLPRTFERYELDTKPDIDANPKYYMPRYLIADDSYVDVFETANAISSSLASSSFSQTDIEGSIGGGAAGFSAEVKAGFSKGTQDAISSATSHESRVMNISYNFPRVWVYLDKWSVELTDKCAEDLKAIDSQFFARRVELGGRLFSSESSSNISGSSASEKANRMKVAASASFSSPYVQASASASHQTETTDKEAQAQSRLNKSISWRAQGGNTLLANNPPAWCSTVGPYQNWRIVQQADACSMLDFIRTLSPEWRATVDEKEKFRAHVMSIEVII</sequence>
<evidence type="ECO:0000256" key="1">
    <source>
        <dbReference type="SAM" id="MobiDB-lite"/>
    </source>
</evidence>
<gene>
    <name evidence="3" type="ORF">ETB97_003294</name>
</gene>
<reference evidence="3 4" key="1">
    <citation type="submission" date="2019-04" db="EMBL/GenBank/DDBJ databases">
        <title>Aspergillus burnettii sp. nov., novel species from soil in southeast Queensland.</title>
        <authorList>
            <person name="Gilchrist C.L.M."/>
            <person name="Pitt J.I."/>
            <person name="Lange L."/>
            <person name="Lacey H.J."/>
            <person name="Vuong D."/>
            <person name="Midgley D.J."/>
            <person name="Greenfield P."/>
            <person name="Bradbury M."/>
            <person name="Lacey E."/>
            <person name="Busk P.K."/>
            <person name="Pilgaard B."/>
            <person name="Chooi Y.H."/>
            <person name="Piggott A.M."/>
        </authorList>
    </citation>
    <scope>NUCLEOTIDE SEQUENCE [LARGE SCALE GENOMIC DNA]</scope>
    <source>
        <strain evidence="3 4">FRR 5400</strain>
    </source>
</reference>
<feature type="compositionally biased region" description="Basic and acidic residues" evidence="1">
    <location>
        <begin position="136"/>
        <end position="151"/>
    </location>
</feature>
<dbReference type="Pfam" id="PF22693">
    <property type="entry name" value="MACPF_1"/>
    <property type="match status" value="1"/>
</dbReference>
<comment type="caution">
    <text evidence="3">The sequence shown here is derived from an EMBL/GenBank/DDBJ whole genome shotgun (WGS) entry which is preliminary data.</text>
</comment>
<protein>
    <recommendedName>
        <fullName evidence="2">MACPF-like domain-containing protein</fullName>
    </recommendedName>
</protein>
<proteinExistence type="predicted"/>
<feature type="domain" description="MACPF-like" evidence="2">
    <location>
        <begin position="409"/>
        <end position="519"/>
    </location>
</feature>
<dbReference type="AlphaFoldDB" id="A0A8H6A4A0"/>
<organism evidence="3 4">
    <name type="scientific">Petromyces alliaceus</name>
    <name type="common">Aspergillus alliaceus</name>
    <dbReference type="NCBI Taxonomy" id="209559"/>
    <lineage>
        <taxon>Eukaryota</taxon>
        <taxon>Fungi</taxon>
        <taxon>Dikarya</taxon>
        <taxon>Ascomycota</taxon>
        <taxon>Pezizomycotina</taxon>
        <taxon>Eurotiomycetes</taxon>
        <taxon>Eurotiomycetidae</taxon>
        <taxon>Eurotiales</taxon>
        <taxon>Aspergillaceae</taxon>
        <taxon>Aspergillus</taxon>
        <taxon>Aspergillus subgen. Circumdati</taxon>
    </lineage>
</organism>
<dbReference type="EMBL" id="SPNV01000178">
    <property type="protein sequence ID" value="KAF5859108.1"/>
    <property type="molecule type" value="Genomic_DNA"/>
</dbReference>
<name>A0A8H6A4A0_PETAA</name>
<accession>A0A8H6A4A0</accession>
<evidence type="ECO:0000259" key="2">
    <source>
        <dbReference type="Pfam" id="PF22693"/>
    </source>
</evidence>
<keyword evidence="4" id="KW-1185">Reference proteome</keyword>
<dbReference type="Proteomes" id="UP000541154">
    <property type="component" value="Unassembled WGS sequence"/>
</dbReference>
<feature type="region of interest" description="Disordered" evidence="1">
    <location>
        <begin position="123"/>
        <end position="155"/>
    </location>
</feature>
<evidence type="ECO:0000313" key="3">
    <source>
        <dbReference type="EMBL" id="KAF5859108.1"/>
    </source>
</evidence>